<keyword evidence="2" id="KW-0732">Signal</keyword>
<protein>
    <recommendedName>
        <fullName evidence="5">DUF4890 domain-containing protein</fullName>
    </recommendedName>
</protein>
<evidence type="ECO:0000313" key="3">
    <source>
        <dbReference type="EMBL" id="GAA4350674.1"/>
    </source>
</evidence>
<comment type="caution">
    <text evidence="3">The sequence shown here is derived from an EMBL/GenBank/DDBJ whole genome shotgun (WGS) entry which is preliminary data.</text>
</comment>
<proteinExistence type="predicted"/>
<evidence type="ECO:0000313" key="4">
    <source>
        <dbReference type="Proteomes" id="UP001501153"/>
    </source>
</evidence>
<organism evidence="3 4">
    <name type="scientific">Hymenobacter saemangeumensis</name>
    <dbReference type="NCBI Taxonomy" id="1084522"/>
    <lineage>
        <taxon>Bacteria</taxon>
        <taxon>Pseudomonadati</taxon>
        <taxon>Bacteroidota</taxon>
        <taxon>Cytophagia</taxon>
        <taxon>Cytophagales</taxon>
        <taxon>Hymenobacteraceae</taxon>
        <taxon>Hymenobacter</taxon>
    </lineage>
</organism>
<feature type="region of interest" description="Disordered" evidence="1">
    <location>
        <begin position="15"/>
        <end position="138"/>
    </location>
</feature>
<reference evidence="4" key="1">
    <citation type="journal article" date="2019" name="Int. J. Syst. Evol. Microbiol.">
        <title>The Global Catalogue of Microorganisms (GCM) 10K type strain sequencing project: providing services to taxonomists for standard genome sequencing and annotation.</title>
        <authorList>
            <consortium name="The Broad Institute Genomics Platform"/>
            <consortium name="The Broad Institute Genome Sequencing Center for Infectious Disease"/>
            <person name="Wu L."/>
            <person name="Ma J."/>
        </authorList>
    </citation>
    <scope>NUCLEOTIDE SEQUENCE [LARGE SCALE GENOMIC DNA]</scope>
    <source>
        <strain evidence="4">JCM 17923</strain>
    </source>
</reference>
<name>A0ABP8I3K2_9BACT</name>
<accession>A0ABP8I3K2</accession>
<evidence type="ECO:0000256" key="2">
    <source>
        <dbReference type="SAM" id="SignalP"/>
    </source>
</evidence>
<evidence type="ECO:0000256" key="1">
    <source>
        <dbReference type="SAM" id="MobiDB-lite"/>
    </source>
</evidence>
<dbReference type="EMBL" id="BAABGZ010000012">
    <property type="protein sequence ID" value="GAA4350674.1"/>
    <property type="molecule type" value="Genomic_DNA"/>
</dbReference>
<dbReference type="Proteomes" id="UP001501153">
    <property type="component" value="Unassembled WGS sequence"/>
</dbReference>
<feature type="chain" id="PRO_5047280074" description="DUF4890 domain-containing protein" evidence="2">
    <location>
        <begin position="24"/>
        <end position="152"/>
    </location>
</feature>
<gene>
    <name evidence="3" type="ORF">GCM10023185_08660</name>
</gene>
<evidence type="ECO:0008006" key="5">
    <source>
        <dbReference type="Google" id="ProtNLM"/>
    </source>
</evidence>
<dbReference type="RefSeq" id="WP_345234177.1">
    <property type="nucleotide sequence ID" value="NZ_BAABGZ010000012.1"/>
</dbReference>
<sequence>MKKLLVAALISGPGLLATPKAKAQAAPDFPTSGQQTPANSEAGARRNTRTNADELARQQRQAAMSPDERQRDQQLQVLEARTGMVTNNTSYGRSGPDRQFDSSRGGGFKVKKFKPKKGMGEQKRGISRSVARGADPQGERLIDKKRKKFLFF</sequence>
<feature type="signal peptide" evidence="2">
    <location>
        <begin position="1"/>
        <end position="23"/>
    </location>
</feature>
<keyword evidence="4" id="KW-1185">Reference proteome</keyword>